<keyword evidence="1" id="KW-0472">Membrane</keyword>
<dbReference type="AlphaFoldDB" id="A0A495D2B0"/>
<name>A0A495D2B0_9PROT</name>
<dbReference type="EMBL" id="RBIM01000006">
    <property type="protein sequence ID" value="RKQ95676.1"/>
    <property type="molecule type" value="Genomic_DNA"/>
</dbReference>
<proteinExistence type="predicted"/>
<accession>A0A495D2B0</accession>
<organism evidence="2 3">
    <name type="scientific">Maricaulis maris</name>
    <dbReference type="NCBI Taxonomy" id="74318"/>
    <lineage>
        <taxon>Bacteria</taxon>
        <taxon>Pseudomonadati</taxon>
        <taxon>Pseudomonadota</taxon>
        <taxon>Alphaproteobacteria</taxon>
        <taxon>Maricaulales</taxon>
        <taxon>Maricaulaceae</taxon>
        <taxon>Maricaulis</taxon>
    </lineage>
</organism>
<keyword evidence="1" id="KW-0812">Transmembrane</keyword>
<sequence>MGDPMRTTNGKTKRKPWFSYILIIIALASVITLFNSGALNAGRGSFGLFVTDLFDTVLTGTADAEPEQPTAVTLADVGESDGLFISGYPSYATVNLPVVRDTPVDQVRLVLQGTQDLSETAIAAMRVVVNGERVLERVLVPGTREFRWVIALPESALHGQELNVGIQLHGDLPDALCHNDRSIGAVVTLDSRSGIEMDLNRAVSSMRDVVNLLPAEVTIAVPATGETDFVPLALRLGARMTQRGYTVKFMDLEALDRYRIGSRGLILLGTSEQLAEEGFDRYVGNAGHGGAATLWRQGDFVHLGLTDASRTDVADFITSDMLPLARTAFVSPSQFVESRGNELMTRFGDIGVDTSIQRISESRSWDIGYGLASLPDGRVPDRLRLAIRLPEGPGDFTNLVHTELNGVLIDSRHMETGRLNTFTLNLPHEVQNLRNDLRVSVQRHREAGGCTITARRYPVQLLPESGFLYDEETVPLAGLAGLPNLFRDSVALRFPSGLSGNERLAAMELGSEVVASFVPLTSRIDFGYVDPVAGQGNVAMEPFIAINHAPSNVELPISIDGDRIEMRGTRRVNSAEIRSVSNVAILQAVTAALARPRPGQLDRVVAVPGLVAHAFDTPPSLMSSPIGQEHVAVVHDEGAVLTLD</sequence>
<evidence type="ECO:0000313" key="2">
    <source>
        <dbReference type="EMBL" id="RKQ95676.1"/>
    </source>
</evidence>
<protein>
    <recommendedName>
        <fullName evidence="4">Cyclic di-GMP-binding protein</fullName>
    </recommendedName>
</protein>
<evidence type="ECO:0000313" key="3">
    <source>
        <dbReference type="Proteomes" id="UP000273675"/>
    </source>
</evidence>
<reference evidence="2 3" key="1">
    <citation type="submission" date="2018-10" db="EMBL/GenBank/DDBJ databases">
        <title>Genomic Encyclopedia of Type Strains, Phase IV (KMG-IV): sequencing the most valuable type-strain genomes for metagenomic binning, comparative biology and taxonomic classification.</title>
        <authorList>
            <person name="Goeker M."/>
        </authorList>
    </citation>
    <scope>NUCLEOTIDE SEQUENCE [LARGE SCALE GENOMIC DNA]</scope>
    <source>
        <strain evidence="2 3">DSM 4734</strain>
    </source>
</reference>
<evidence type="ECO:0008006" key="4">
    <source>
        <dbReference type="Google" id="ProtNLM"/>
    </source>
</evidence>
<keyword evidence="1" id="KW-1133">Transmembrane helix</keyword>
<gene>
    <name evidence="2" type="ORF">C7435_2782</name>
</gene>
<comment type="caution">
    <text evidence="2">The sequence shown here is derived from an EMBL/GenBank/DDBJ whole genome shotgun (WGS) entry which is preliminary data.</text>
</comment>
<dbReference type="Proteomes" id="UP000273675">
    <property type="component" value="Unassembled WGS sequence"/>
</dbReference>
<feature type="transmembrane region" description="Helical" evidence="1">
    <location>
        <begin position="20"/>
        <end position="39"/>
    </location>
</feature>
<evidence type="ECO:0000256" key="1">
    <source>
        <dbReference type="SAM" id="Phobius"/>
    </source>
</evidence>